<proteinExistence type="predicted"/>
<dbReference type="Gene3D" id="2.60.40.1120">
    <property type="entry name" value="Carboxypeptidase-like, regulatory domain"/>
    <property type="match status" value="1"/>
</dbReference>
<evidence type="ECO:0000259" key="1">
    <source>
        <dbReference type="Pfam" id="PF12866"/>
    </source>
</evidence>
<evidence type="ECO:0000313" key="3">
    <source>
        <dbReference type="EMBL" id="QHT69997.1"/>
    </source>
</evidence>
<evidence type="ECO:0000259" key="2">
    <source>
        <dbReference type="Pfam" id="PF18003"/>
    </source>
</evidence>
<keyword evidence="4" id="KW-1185">Reference proteome</keyword>
<feature type="domain" description="DUF3823" evidence="2">
    <location>
        <begin position="126"/>
        <end position="230"/>
    </location>
</feature>
<organism evidence="3 4">
    <name type="scientific">Rhodocytophaga rosea</name>
    <dbReference type="NCBI Taxonomy" id="2704465"/>
    <lineage>
        <taxon>Bacteria</taxon>
        <taxon>Pseudomonadati</taxon>
        <taxon>Bacteroidota</taxon>
        <taxon>Cytophagia</taxon>
        <taxon>Cytophagales</taxon>
        <taxon>Rhodocytophagaceae</taxon>
        <taxon>Rhodocytophaga</taxon>
    </lineage>
</organism>
<dbReference type="Proteomes" id="UP000480178">
    <property type="component" value="Chromosome"/>
</dbReference>
<dbReference type="Pfam" id="PF12866">
    <property type="entry name" value="DUF3823"/>
    <property type="match status" value="1"/>
</dbReference>
<feature type="domain" description="DUF3823" evidence="1">
    <location>
        <begin position="31"/>
        <end position="123"/>
    </location>
</feature>
<gene>
    <name evidence="3" type="ORF">GXP67_26805</name>
</gene>
<dbReference type="PROSITE" id="PS51257">
    <property type="entry name" value="PROKAR_LIPOPROTEIN"/>
    <property type="match status" value="1"/>
</dbReference>
<dbReference type="InterPro" id="IPR041186">
    <property type="entry name" value="DUF3823_C"/>
</dbReference>
<name>A0A6C0GPZ6_9BACT</name>
<dbReference type="InterPro" id="IPR024278">
    <property type="entry name" value="DUF3823_N"/>
</dbReference>
<evidence type="ECO:0000313" key="4">
    <source>
        <dbReference type="Proteomes" id="UP000480178"/>
    </source>
</evidence>
<dbReference type="Gene3D" id="2.60.40.2060">
    <property type="match status" value="1"/>
</dbReference>
<protein>
    <submittedName>
        <fullName evidence="3">DUF3823 domain-containing protein</fullName>
    </submittedName>
</protein>
<accession>A0A6C0GPZ6</accession>
<dbReference type="EMBL" id="CP048222">
    <property type="protein sequence ID" value="QHT69997.1"/>
    <property type="molecule type" value="Genomic_DNA"/>
</dbReference>
<sequence length="234" mass="25938">MRQIFQYILWMALGGLVASCDYDNYDPPKASLQGRIVYNGDPIEVAYNEVTFQLWEPGWQTNIPITVAVGQDGAYSALLFDATYKMIFQKGQGPFMSLTNDQTSSDTMVVNVKGSQTLDIEVMPYYMIRSPQFSASGRTVNTSGRLEQIITGTDAKTVERVSLYISKTQFVDGRTSIATKDLNGTDITDLNNVALSVEVPAITPTQNYVFARMGVKINGVEDMIFSPVQRIDLP</sequence>
<dbReference type="Pfam" id="PF18003">
    <property type="entry name" value="DUF3823_C"/>
    <property type="match status" value="1"/>
</dbReference>
<reference evidence="3 4" key="1">
    <citation type="submission" date="2020-01" db="EMBL/GenBank/DDBJ databases">
        <authorList>
            <person name="Kim M.K."/>
        </authorList>
    </citation>
    <scope>NUCLEOTIDE SEQUENCE [LARGE SCALE GENOMIC DNA]</scope>
    <source>
        <strain evidence="3 4">172606-1</strain>
    </source>
</reference>
<dbReference type="RefSeq" id="WP_162445980.1">
    <property type="nucleotide sequence ID" value="NZ_CP048222.1"/>
</dbReference>
<dbReference type="KEGG" id="rhoz:GXP67_26805"/>
<dbReference type="AlphaFoldDB" id="A0A6C0GPZ6"/>